<organism evidence="1 2">
    <name type="scientific">Paenibacillus vulneris</name>
    <dbReference type="NCBI Taxonomy" id="1133364"/>
    <lineage>
        <taxon>Bacteria</taxon>
        <taxon>Bacillati</taxon>
        <taxon>Bacillota</taxon>
        <taxon>Bacilli</taxon>
        <taxon>Bacillales</taxon>
        <taxon>Paenibacillaceae</taxon>
        <taxon>Paenibacillus</taxon>
    </lineage>
</organism>
<dbReference type="RefSeq" id="WP_345584901.1">
    <property type="nucleotide sequence ID" value="NZ_BAABJG010000001.1"/>
</dbReference>
<evidence type="ECO:0000313" key="2">
    <source>
        <dbReference type="Proteomes" id="UP001597180"/>
    </source>
</evidence>
<dbReference type="EMBL" id="JBHTLU010000055">
    <property type="protein sequence ID" value="MFD1225030.1"/>
    <property type="molecule type" value="Genomic_DNA"/>
</dbReference>
<keyword evidence="2" id="KW-1185">Reference proteome</keyword>
<dbReference type="SUPFAM" id="SSF63817">
    <property type="entry name" value="Sortase"/>
    <property type="match status" value="1"/>
</dbReference>
<reference evidence="2" key="1">
    <citation type="journal article" date="2019" name="Int. J. Syst. Evol. Microbiol.">
        <title>The Global Catalogue of Microorganisms (GCM) 10K type strain sequencing project: providing services to taxonomists for standard genome sequencing and annotation.</title>
        <authorList>
            <consortium name="The Broad Institute Genomics Platform"/>
            <consortium name="The Broad Institute Genome Sequencing Center for Infectious Disease"/>
            <person name="Wu L."/>
            <person name="Ma J."/>
        </authorList>
    </citation>
    <scope>NUCLEOTIDE SEQUENCE [LARGE SCALE GENOMIC DNA]</scope>
    <source>
        <strain evidence="2">CCUG 53270</strain>
    </source>
</reference>
<accession>A0ABW3UZU6</accession>
<comment type="caution">
    <text evidence="1">The sequence shown here is derived from an EMBL/GenBank/DDBJ whole genome shotgun (WGS) entry which is preliminary data.</text>
</comment>
<sequence>MNRGHLRQLGLISFSIAGIAYSPYQLLFEYATSRQVMTEAQAVYSTSLKEEQDWAQSMRQAEESNEIHEVGRFQELKRMIPDLTGWIRVQDTLIGYLIVQAQDNDYLINLR</sequence>
<name>A0ABW3UZU6_9BACL</name>
<dbReference type="Proteomes" id="UP001597180">
    <property type="component" value="Unassembled WGS sequence"/>
</dbReference>
<dbReference type="Gene3D" id="2.40.260.10">
    <property type="entry name" value="Sortase"/>
    <property type="match status" value="1"/>
</dbReference>
<gene>
    <name evidence="1" type="ORF">ACFQ4B_33625</name>
</gene>
<protein>
    <submittedName>
        <fullName evidence="1">Uncharacterized protein</fullName>
    </submittedName>
</protein>
<proteinExistence type="predicted"/>
<evidence type="ECO:0000313" key="1">
    <source>
        <dbReference type="EMBL" id="MFD1225030.1"/>
    </source>
</evidence>
<dbReference type="InterPro" id="IPR023365">
    <property type="entry name" value="Sortase_dom-sf"/>
</dbReference>